<feature type="compositionally biased region" description="Basic and acidic residues" evidence="1">
    <location>
        <begin position="25"/>
        <end position="46"/>
    </location>
</feature>
<accession>A0AB73U2Z5</accession>
<evidence type="ECO:0000313" key="3">
    <source>
        <dbReference type="Proteomes" id="UP000317728"/>
    </source>
</evidence>
<sequence length="59" mass="6335">MSGPDGHLTQFPVLAAMSTYRGNTDRACEDGQGRELGERGDYENYRAPRGCSGVAGVRT</sequence>
<dbReference type="AlphaFoldDB" id="A0AB73U2Z5"/>
<organism evidence="2 3">
    <name type="scientific">Mycobacteroides chelonae</name>
    <name type="common">Mycobacterium chelonae</name>
    <dbReference type="NCBI Taxonomy" id="1774"/>
    <lineage>
        <taxon>Bacteria</taxon>
        <taxon>Bacillati</taxon>
        <taxon>Actinomycetota</taxon>
        <taxon>Actinomycetes</taxon>
        <taxon>Mycobacteriales</taxon>
        <taxon>Mycobacteriaceae</taxon>
        <taxon>Mycobacteroides</taxon>
    </lineage>
</organism>
<protein>
    <submittedName>
        <fullName evidence="2">Uncharacterized protein</fullName>
    </submittedName>
</protein>
<evidence type="ECO:0000313" key="2">
    <source>
        <dbReference type="EMBL" id="QDF71127.1"/>
    </source>
</evidence>
<dbReference type="EMBL" id="CP041150">
    <property type="protein sequence ID" value="QDF71127.1"/>
    <property type="molecule type" value="Genomic_DNA"/>
</dbReference>
<dbReference type="Proteomes" id="UP000317728">
    <property type="component" value="Chromosome"/>
</dbReference>
<reference evidence="2 3" key="1">
    <citation type="submission" date="2019-06" db="EMBL/GenBank/DDBJ databases">
        <title>Whole geneome sequnce of Mycobacteroides chelonae M77 isolated from bovine milk from Meghalaya, India.</title>
        <authorList>
            <person name="Vise E."/>
            <person name="Das S."/>
            <person name="Garg A."/>
            <person name="Ghatak S."/>
            <person name="Shakuntala I."/>
            <person name="Milton A.A.P."/>
            <person name="Karam A."/>
            <person name="Sanjukta R."/>
            <person name="Puro K."/>
            <person name="Sen A."/>
        </authorList>
    </citation>
    <scope>NUCLEOTIDE SEQUENCE [LARGE SCALE GENOMIC DNA]</scope>
    <source>
        <strain evidence="2 3">M77</strain>
    </source>
</reference>
<gene>
    <name evidence="2" type="ORF">FJK96_13845</name>
</gene>
<evidence type="ECO:0000256" key="1">
    <source>
        <dbReference type="SAM" id="MobiDB-lite"/>
    </source>
</evidence>
<feature type="region of interest" description="Disordered" evidence="1">
    <location>
        <begin position="25"/>
        <end position="59"/>
    </location>
</feature>
<proteinExistence type="predicted"/>
<name>A0AB73U2Z5_MYCCH</name>